<evidence type="ECO:0000256" key="4">
    <source>
        <dbReference type="ARBA" id="ARBA00022892"/>
    </source>
</evidence>
<dbReference type="EMBL" id="JAEAOA010001917">
    <property type="protein sequence ID" value="KAK3595950.1"/>
    <property type="molecule type" value="Genomic_DNA"/>
</dbReference>
<evidence type="ECO:0000256" key="6">
    <source>
        <dbReference type="ARBA" id="ARBA00023136"/>
    </source>
</evidence>
<comment type="function">
    <text evidence="7">Required for vesicular transport between the endoplasmic reticulum and the Golgi apparatus.</text>
</comment>
<keyword evidence="6 7" id="KW-0472">Membrane</keyword>
<dbReference type="AlphaFoldDB" id="A0AAE0W0M5"/>
<dbReference type="CDD" id="cd15832">
    <property type="entry name" value="SNAP"/>
    <property type="match status" value="1"/>
</dbReference>
<keyword evidence="5 7" id="KW-0653">Protein transport</keyword>
<proteinExistence type="inferred from homology"/>
<reference evidence="8" key="2">
    <citation type="journal article" date="2021" name="Genome Biol. Evol.">
        <title>Developing a high-quality reference genome for a parasitic bivalve with doubly uniparental inheritance (Bivalvia: Unionida).</title>
        <authorList>
            <person name="Smith C.H."/>
        </authorList>
    </citation>
    <scope>NUCLEOTIDE SEQUENCE</scope>
    <source>
        <strain evidence="8">CHS0354</strain>
        <tissue evidence="8">Mantle</tissue>
    </source>
</reference>
<comment type="caution">
    <text evidence="8">The sequence shown here is derived from an EMBL/GenBank/DDBJ whole genome shotgun (WGS) entry which is preliminary data.</text>
</comment>
<dbReference type="SUPFAM" id="SSF48452">
    <property type="entry name" value="TPR-like"/>
    <property type="match status" value="1"/>
</dbReference>
<dbReference type="GO" id="GO:0031201">
    <property type="term" value="C:SNARE complex"/>
    <property type="evidence" value="ECO:0007669"/>
    <property type="project" value="TreeGrafter"/>
</dbReference>
<dbReference type="GO" id="GO:0006886">
    <property type="term" value="P:intracellular protein transport"/>
    <property type="evidence" value="ECO:0007669"/>
    <property type="project" value="UniProtKB-UniRule"/>
</dbReference>
<evidence type="ECO:0000256" key="7">
    <source>
        <dbReference type="RuleBase" id="RU367013"/>
    </source>
</evidence>
<evidence type="ECO:0000313" key="8">
    <source>
        <dbReference type="EMBL" id="KAK3595950.1"/>
    </source>
</evidence>
<dbReference type="PANTHER" id="PTHR13768">
    <property type="entry name" value="SOLUBLE NSF ATTACHMENT PROTEIN SNAP"/>
    <property type="match status" value="1"/>
</dbReference>
<reference evidence="8" key="3">
    <citation type="submission" date="2023-05" db="EMBL/GenBank/DDBJ databases">
        <authorList>
            <person name="Smith C.H."/>
        </authorList>
    </citation>
    <scope>NUCLEOTIDE SEQUENCE</scope>
    <source>
        <strain evidence="8">CHS0354</strain>
        <tissue evidence="8">Mantle</tissue>
    </source>
</reference>
<dbReference type="PANTHER" id="PTHR13768:SF8">
    <property type="entry name" value="ALPHA-SOLUBLE NSF ATTACHMENT PROTEIN"/>
    <property type="match status" value="1"/>
</dbReference>
<dbReference type="GO" id="GO:0035494">
    <property type="term" value="P:SNARE complex disassembly"/>
    <property type="evidence" value="ECO:0007669"/>
    <property type="project" value="TreeGrafter"/>
</dbReference>
<protein>
    <recommendedName>
        <fullName evidence="10">Alpha-SNAP</fullName>
    </recommendedName>
</protein>
<evidence type="ECO:0000256" key="2">
    <source>
        <dbReference type="ARBA" id="ARBA00010050"/>
    </source>
</evidence>
<sequence>MADQEQKGNEYMAEAEKKLKSSQGFFNSLFGGSSKIEEAAELFVRAANAYKMAKKWPAAGNAFCRAATIQLQLNSRHDAATQYVDAGNAYRKADPQEAVNCMLKAVEIYTDMGRFTIAAKHHMTIAEIYETDLADIEKAISSYEQAADYYKGEESKSSANKCLLKVAQFSAQLERYDKAVEIYEEVAVTCMDNSLLKYSAKDHFFRAAICHMCIDTLNVQQAIQKYEDMFPQFADDRCCKLLKTLITACEDEDVDKFTDAIKEYDSISRLDQWMTTMFLRIKNRINQDDLK</sequence>
<evidence type="ECO:0000256" key="5">
    <source>
        <dbReference type="ARBA" id="ARBA00022927"/>
    </source>
</evidence>
<dbReference type="InterPro" id="IPR000744">
    <property type="entry name" value="NSF_attach"/>
</dbReference>
<dbReference type="FunFam" id="1.25.40.10:FF:000028">
    <property type="entry name" value="beta-soluble NSF attachment protein-like isoform X1"/>
    <property type="match status" value="1"/>
</dbReference>
<gene>
    <name evidence="8" type="ORF">CHS0354_032463</name>
</gene>
<dbReference type="GO" id="GO:0005483">
    <property type="term" value="F:soluble NSF attachment protein activity"/>
    <property type="evidence" value="ECO:0007669"/>
    <property type="project" value="TreeGrafter"/>
</dbReference>
<dbReference type="GO" id="GO:0005774">
    <property type="term" value="C:vacuolar membrane"/>
    <property type="evidence" value="ECO:0007669"/>
    <property type="project" value="TreeGrafter"/>
</dbReference>
<name>A0AAE0W0M5_9BIVA</name>
<dbReference type="Proteomes" id="UP001195483">
    <property type="component" value="Unassembled WGS sequence"/>
</dbReference>
<evidence type="ECO:0008006" key="10">
    <source>
        <dbReference type="Google" id="ProtNLM"/>
    </source>
</evidence>
<dbReference type="Gene3D" id="1.25.40.10">
    <property type="entry name" value="Tetratricopeptide repeat domain"/>
    <property type="match status" value="1"/>
</dbReference>
<dbReference type="Pfam" id="PF14938">
    <property type="entry name" value="SNAP"/>
    <property type="match status" value="1"/>
</dbReference>
<comment type="similarity">
    <text evidence="2 7">Belongs to the SNAP family.</text>
</comment>
<evidence type="ECO:0000256" key="1">
    <source>
        <dbReference type="ARBA" id="ARBA00004170"/>
    </source>
</evidence>
<dbReference type="InterPro" id="IPR011990">
    <property type="entry name" value="TPR-like_helical_dom_sf"/>
</dbReference>
<evidence type="ECO:0000313" key="9">
    <source>
        <dbReference type="Proteomes" id="UP001195483"/>
    </source>
</evidence>
<dbReference type="PRINTS" id="PR00448">
    <property type="entry name" value="NSFATTACHMNT"/>
</dbReference>
<evidence type="ECO:0000256" key="3">
    <source>
        <dbReference type="ARBA" id="ARBA00022448"/>
    </source>
</evidence>
<accession>A0AAE0W0M5</accession>
<keyword evidence="9" id="KW-1185">Reference proteome</keyword>
<reference evidence="8" key="1">
    <citation type="journal article" date="2021" name="Genome Biol. Evol.">
        <title>A High-Quality Reference Genome for a Parasitic Bivalve with Doubly Uniparental Inheritance (Bivalvia: Unionida).</title>
        <authorList>
            <person name="Smith C.H."/>
        </authorList>
    </citation>
    <scope>NUCLEOTIDE SEQUENCE</scope>
    <source>
        <strain evidence="8">CHS0354</strain>
    </source>
</reference>
<keyword evidence="4 7" id="KW-0931">ER-Golgi transport</keyword>
<keyword evidence="3 7" id="KW-0813">Transport</keyword>
<comment type="subcellular location">
    <subcellularLocation>
        <location evidence="1 7">Membrane</location>
        <topology evidence="1 7">Peripheral membrane protein</topology>
    </subcellularLocation>
</comment>
<organism evidence="8 9">
    <name type="scientific">Potamilus streckersoni</name>
    <dbReference type="NCBI Taxonomy" id="2493646"/>
    <lineage>
        <taxon>Eukaryota</taxon>
        <taxon>Metazoa</taxon>
        <taxon>Spiralia</taxon>
        <taxon>Lophotrochozoa</taxon>
        <taxon>Mollusca</taxon>
        <taxon>Bivalvia</taxon>
        <taxon>Autobranchia</taxon>
        <taxon>Heteroconchia</taxon>
        <taxon>Palaeoheterodonta</taxon>
        <taxon>Unionida</taxon>
        <taxon>Unionoidea</taxon>
        <taxon>Unionidae</taxon>
        <taxon>Ambleminae</taxon>
        <taxon>Lampsilini</taxon>
        <taxon>Potamilus</taxon>
    </lineage>
</organism>
<dbReference type="GO" id="GO:0019905">
    <property type="term" value="F:syntaxin binding"/>
    <property type="evidence" value="ECO:0007669"/>
    <property type="project" value="TreeGrafter"/>
</dbReference>